<comment type="caution">
    <text evidence="2">The sequence shown here is derived from an EMBL/GenBank/DDBJ whole genome shotgun (WGS) entry which is preliminary data.</text>
</comment>
<sequence length="154" mass="16996">MKLAEALLERSDLQKRADTLRARVLMNASYQEGEEPAEHAQTLLDECVAVLRELERLIAQINLANATALAADGRTLTEILAARETLRAEHSLLTQAADAAGGARVPRQLRSELRQLSALAVPELRAQADAVAVRLREIDGLIQRMNWEVDIPQN</sequence>
<evidence type="ECO:0000256" key="1">
    <source>
        <dbReference type="SAM" id="Coils"/>
    </source>
</evidence>
<dbReference type="NCBIfam" id="NF038048">
    <property type="entry name" value="DIP1984_fam"/>
    <property type="match status" value="1"/>
</dbReference>
<proteinExistence type="predicted"/>
<evidence type="ECO:0000313" key="3">
    <source>
        <dbReference type="Proteomes" id="UP001645859"/>
    </source>
</evidence>
<dbReference type="Pfam" id="PF20935">
    <property type="entry name" value="DUF6847"/>
    <property type="match status" value="1"/>
</dbReference>
<keyword evidence="3" id="KW-1185">Reference proteome</keyword>
<gene>
    <name evidence="2" type="ORF">D3230_01525</name>
</gene>
<keyword evidence="1" id="KW-0175">Coiled coil</keyword>
<dbReference type="InterPro" id="IPR047741">
    <property type="entry name" value="DIP1984-like"/>
</dbReference>
<reference evidence="2 3" key="1">
    <citation type="submission" date="2018-09" db="EMBL/GenBank/DDBJ databases">
        <title>Comparative genomics of Leucobacter spp.</title>
        <authorList>
            <person name="Reis A.C."/>
            <person name="Kolvenbach B.A."/>
            <person name="Corvini P.F.X."/>
            <person name="Nunes O.C."/>
        </authorList>
    </citation>
    <scope>NUCLEOTIDE SEQUENCE [LARGE SCALE GENOMIC DNA]</scope>
    <source>
        <strain evidence="2 3">TAN 31504</strain>
    </source>
</reference>
<dbReference type="CDD" id="cd12208">
    <property type="entry name" value="DIP1984-like"/>
    <property type="match status" value="1"/>
</dbReference>
<organism evidence="2 3">
    <name type="scientific">Leucobacter chromiireducens subsp. solipictus</name>
    <dbReference type="NCBI Taxonomy" id="398235"/>
    <lineage>
        <taxon>Bacteria</taxon>
        <taxon>Bacillati</taxon>
        <taxon>Actinomycetota</taxon>
        <taxon>Actinomycetes</taxon>
        <taxon>Micrococcales</taxon>
        <taxon>Microbacteriaceae</taxon>
        <taxon>Leucobacter</taxon>
    </lineage>
</organism>
<dbReference type="Proteomes" id="UP001645859">
    <property type="component" value="Unassembled WGS sequence"/>
</dbReference>
<dbReference type="EMBL" id="QYAC01000001">
    <property type="protein sequence ID" value="MBL3677987.1"/>
    <property type="molecule type" value="Genomic_DNA"/>
</dbReference>
<accession>A0ABS1SD46</accession>
<name>A0ABS1SD46_9MICO</name>
<evidence type="ECO:0008006" key="4">
    <source>
        <dbReference type="Google" id="ProtNLM"/>
    </source>
</evidence>
<dbReference type="Gene3D" id="6.10.320.10">
    <property type="match status" value="1"/>
</dbReference>
<protein>
    <recommendedName>
        <fullName evidence="4">Septicolysin</fullName>
    </recommendedName>
</protein>
<dbReference type="RefSeq" id="WP_202343235.1">
    <property type="nucleotide sequence ID" value="NZ_BAAAPI010000016.1"/>
</dbReference>
<evidence type="ECO:0000313" key="2">
    <source>
        <dbReference type="EMBL" id="MBL3677987.1"/>
    </source>
</evidence>
<feature type="coiled-coil region" evidence="1">
    <location>
        <begin position="3"/>
        <end position="60"/>
    </location>
</feature>